<sequence length="178" mass="19654">MSRINKSIFMRAMGRQHSSQLKKGVSLIEVIVGSAIISGVLLSLGLVAEYSIKVTAIGTERLQAGYLVIENMEGLKSIRDMGWTANIAPLTSGMTYYLAYSTTTNTYSATTTVPALIDGKFTRTFVLYDVYRDANDRIAPSGTLDPNTKKIFITVTWTSRNKARSETLQTYTSNIFNN</sequence>
<comment type="caution">
    <text evidence="2">The sequence shown here is derived from an EMBL/GenBank/DDBJ whole genome shotgun (WGS) entry which is preliminary data.</text>
</comment>
<keyword evidence="1" id="KW-0472">Membrane</keyword>
<dbReference type="EMBL" id="MHQC01000001">
    <property type="protein sequence ID" value="OGZ95991.1"/>
    <property type="molecule type" value="Genomic_DNA"/>
</dbReference>
<reference evidence="2 3" key="1">
    <citation type="journal article" date="2016" name="Nat. Commun.">
        <title>Thousands of microbial genomes shed light on interconnected biogeochemical processes in an aquifer system.</title>
        <authorList>
            <person name="Anantharaman K."/>
            <person name="Brown C.T."/>
            <person name="Hug L.A."/>
            <person name="Sharon I."/>
            <person name="Castelle C.J."/>
            <person name="Probst A.J."/>
            <person name="Thomas B.C."/>
            <person name="Singh A."/>
            <person name="Wilkins M.J."/>
            <person name="Karaoz U."/>
            <person name="Brodie E.L."/>
            <person name="Williams K.H."/>
            <person name="Hubbard S.S."/>
            <person name="Banfield J.F."/>
        </authorList>
    </citation>
    <scope>NUCLEOTIDE SEQUENCE [LARGE SCALE GENOMIC DNA]</scope>
</reference>
<dbReference type="AlphaFoldDB" id="A0A1G2KBU8"/>
<keyword evidence="1" id="KW-1133">Transmembrane helix</keyword>
<name>A0A1G2KBU8_9BACT</name>
<keyword evidence="1" id="KW-0812">Transmembrane</keyword>
<protein>
    <recommendedName>
        <fullName evidence="4">Prepilin-type N-terminal cleavage/methylation domain-containing protein</fullName>
    </recommendedName>
</protein>
<evidence type="ECO:0008006" key="4">
    <source>
        <dbReference type="Google" id="ProtNLM"/>
    </source>
</evidence>
<dbReference type="InterPro" id="IPR012902">
    <property type="entry name" value="N_methyl_site"/>
</dbReference>
<proteinExistence type="predicted"/>
<feature type="transmembrane region" description="Helical" evidence="1">
    <location>
        <begin position="21"/>
        <end position="47"/>
    </location>
</feature>
<evidence type="ECO:0000256" key="1">
    <source>
        <dbReference type="SAM" id="Phobius"/>
    </source>
</evidence>
<dbReference type="PROSITE" id="PS00409">
    <property type="entry name" value="PROKAR_NTER_METHYL"/>
    <property type="match status" value="1"/>
</dbReference>
<evidence type="ECO:0000313" key="2">
    <source>
        <dbReference type="EMBL" id="OGZ95991.1"/>
    </source>
</evidence>
<evidence type="ECO:0000313" key="3">
    <source>
        <dbReference type="Proteomes" id="UP000177152"/>
    </source>
</evidence>
<accession>A0A1G2KBU8</accession>
<organism evidence="2 3">
    <name type="scientific">Candidatus Sungbacteria bacterium RIFCSPHIGHO2_01_FULL_47_32</name>
    <dbReference type="NCBI Taxonomy" id="1802264"/>
    <lineage>
        <taxon>Bacteria</taxon>
        <taxon>Candidatus Sungiibacteriota</taxon>
    </lineage>
</organism>
<dbReference type="Proteomes" id="UP000177152">
    <property type="component" value="Unassembled WGS sequence"/>
</dbReference>
<gene>
    <name evidence="2" type="ORF">A2633_01545</name>
</gene>